<dbReference type="EMBL" id="JARQWQ010000002">
    <property type="protein sequence ID" value="KAK2573729.1"/>
    <property type="molecule type" value="Genomic_DNA"/>
</dbReference>
<dbReference type="Proteomes" id="UP001249851">
    <property type="component" value="Unassembled WGS sequence"/>
</dbReference>
<feature type="domain" description="Rhodanese" evidence="1">
    <location>
        <begin position="56"/>
        <end position="139"/>
    </location>
</feature>
<dbReference type="PROSITE" id="PS50206">
    <property type="entry name" value="RHODANESE_3"/>
    <property type="match status" value="1"/>
</dbReference>
<dbReference type="InterPro" id="IPR001763">
    <property type="entry name" value="Rhodanese-like_dom"/>
</dbReference>
<comment type="caution">
    <text evidence="2">The sequence shown here is derived from an EMBL/GenBank/DDBJ whole genome shotgun (WGS) entry which is preliminary data.</text>
</comment>
<dbReference type="SUPFAM" id="SSF52821">
    <property type="entry name" value="Rhodanese/Cell cycle control phosphatase"/>
    <property type="match status" value="1"/>
</dbReference>
<proteinExistence type="predicted"/>
<name>A0AAD9R648_ACRCE</name>
<reference evidence="2" key="2">
    <citation type="journal article" date="2023" name="Science">
        <title>Genomic signatures of disease resistance in endangered staghorn corals.</title>
        <authorList>
            <person name="Vollmer S.V."/>
            <person name="Selwyn J.D."/>
            <person name="Despard B.A."/>
            <person name="Roesel C.L."/>
        </authorList>
    </citation>
    <scope>NUCLEOTIDE SEQUENCE</scope>
    <source>
        <strain evidence="2">K2</strain>
    </source>
</reference>
<evidence type="ECO:0000313" key="3">
    <source>
        <dbReference type="Proteomes" id="UP001249851"/>
    </source>
</evidence>
<sequence>MAFRQVGKFATSAFSQRYFSLVRAFSANAGPRERIWNCSKEAPGEIHLECLKDMLVDGDIQLFDVRETDEVASTGKIPLSINIPLNEIVTAFIMSPEEFLSKYNVPKPKVTDENLIFYCRSGKRAEKAVESVEKLGFEK</sequence>
<dbReference type="Gene3D" id="3.40.250.10">
    <property type="entry name" value="Rhodanese-like domain"/>
    <property type="match status" value="1"/>
</dbReference>
<accession>A0AAD9R648</accession>
<evidence type="ECO:0000313" key="2">
    <source>
        <dbReference type="EMBL" id="KAK2573729.1"/>
    </source>
</evidence>
<dbReference type="AlphaFoldDB" id="A0AAD9R648"/>
<dbReference type="InterPro" id="IPR036873">
    <property type="entry name" value="Rhodanese-like_dom_sf"/>
</dbReference>
<gene>
    <name evidence="2" type="ORF">P5673_001417</name>
</gene>
<protein>
    <submittedName>
        <fullName evidence="2">Thiosulfate:glutathione sulfurtransferase</fullName>
    </submittedName>
</protein>
<dbReference type="Pfam" id="PF00581">
    <property type="entry name" value="Rhodanese"/>
    <property type="match status" value="1"/>
</dbReference>
<dbReference type="PANTHER" id="PTHR44086:SF10">
    <property type="entry name" value="THIOSULFATE SULFURTRANSFERASE_RHODANESE-LIKE DOMAIN-CONTAINING PROTEIN 3"/>
    <property type="match status" value="1"/>
</dbReference>
<reference evidence="2" key="1">
    <citation type="journal article" date="2023" name="G3 (Bethesda)">
        <title>Whole genome assembly and annotation of the endangered Caribbean coral Acropora cervicornis.</title>
        <authorList>
            <person name="Selwyn J.D."/>
            <person name="Vollmer S.V."/>
        </authorList>
    </citation>
    <scope>NUCLEOTIDE SEQUENCE</scope>
    <source>
        <strain evidence="2">K2</strain>
    </source>
</reference>
<evidence type="ECO:0000259" key="1">
    <source>
        <dbReference type="PROSITE" id="PS50206"/>
    </source>
</evidence>
<keyword evidence="3" id="KW-1185">Reference proteome</keyword>
<organism evidence="2 3">
    <name type="scientific">Acropora cervicornis</name>
    <name type="common">Staghorn coral</name>
    <dbReference type="NCBI Taxonomy" id="6130"/>
    <lineage>
        <taxon>Eukaryota</taxon>
        <taxon>Metazoa</taxon>
        <taxon>Cnidaria</taxon>
        <taxon>Anthozoa</taxon>
        <taxon>Hexacorallia</taxon>
        <taxon>Scleractinia</taxon>
        <taxon>Astrocoeniina</taxon>
        <taxon>Acroporidae</taxon>
        <taxon>Acropora</taxon>
    </lineage>
</organism>
<dbReference type="PANTHER" id="PTHR44086">
    <property type="entry name" value="THIOSULFATE SULFURTRANSFERASE RDL2, MITOCHONDRIAL-RELATED"/>
    <property type="match status" value="1"/>
</dbReference>